<dbReference type="EC" id="2.7.7.4" evidence="9"/>
<evidence type="ECO:0000313" key="14">
    <source>
        <dbReference type="Proteomes" id="UP001182556"/>
    </source>
</evidence>
<feature type="binding site" evidence="9">
    <location>
        <position position="302"/>
    </location>
    <ligand>
        <name>sulfate</name>
        <dbReference type="ChEBI" id="CHEBI:16189"/>
    </ligand>
</feature>
<evidence type="ECO:0000259" key="11">
    <source>
        <dbReference type="Pfam" id="PF01747"/>
    </source>
</evidence>
<dbReference type="FunFam" id="3.40.50.300:FF:000802">
    <property type="entry name" value="Sulfate adenylyltransferase"/>
    <property type="match status" value="1"/>
</dbReference>
<feature type="active site" evidence="9">
    <location>
        <position position="206"/>
    </location>
</feature>
<dbReference type="CDD" id="cd00517">
    <property type="entry name" value="ATPS"/>
    <property type="match status" value="1"/>
</dbReference>
<keyword evidence="4 9" id="KW-0808">Transferase</keyword>
<dbReference type="InterPro" id="IPR002650">
    <property type="entry name" value="Sulphate_adenylyltransferase"/>
</dbReference>
<comment type="similarity">
    <text evidence="9">In the N-terminal section; belongs to the sulfate adenylyltransferase family.</text>
</comment>
<feature type="binding site" evidence="9">
    <location>
        <begin position="441"/>
        <end position="444"/>
    </location>
    <ligand>
        <name>3'-phosphoadenylyl sulfate</name>
        <dbReference type="ChEBI" id="CHEBI:58339"/>
        <note>allosteric inhibitor</note>
    </ligand>
</feature>
<dbReference type="InterPro" id="IPR027535">
    <property type="entry name" value="Sulf_adenylyltr_euk"/>
</dbReference>
<comment type="similarity">
    <text evidence="9">In the C-terminal section; belongs to the APS kinase family.</text>
</comment>
<dbReference type="InterPro" id="IPR025980">
    <property type="entry name" value="ATP-Sase_PUA-like_dom"/>
</dbReference>
<dbReference type="GO" id="GO:0005737">
    <property type="term" value="C:cytoplasm"/>
    <property type="evidence" value="ECO:0007669"/>
    <property type="project" value="UniProtKB-SubCell"/>
</dbReference>
<keyword evidence="9" id="KW-0028">Amino-acid biosynthesis</keyword>
<protein>
    <recommendedName>
        <fullName evidence="9">Sulfate adenylyltransferase</fullName>
        <ecNumber evidence="9">2.7.7.4</ecNumber>
    </recommendedName>
    <alternativeName>
        <fullName evidence="9">ATP-sulfurylase</fullName>
    </alternativeName>
    <alternativeName>
        <fullName evidence="9">Sulfate adenylate transferase</fullName>
        <shortName evidence="9">SAT</shortName>
    </alternativeName>
</protein>
<feature type="site" description="Transition state stabilizer" evidence="9">
    <location>
        <position position="210"/>
    </location>
</feature>
<feature type="active site" evidence="9">
    <location>
        <position position="205"/>
    </location>
</feature>
<keyword evidence="14" id="KW-1185">Reference proteome</keyword>
<dbReference type="Pfam" id="PF01583">
    <property type="entry name" value="APS_kinase"/>
    <property type="match status" value="1"/>
</dbReference>
<keyword evidence="9" id="KW-0198">Cysteine biosynthesis</keyword>
<dbReference type="GO" id="GO:0019379">
    <property type="term" value="P:sulfate assimilation, phosphoadenylyl sulfate reduction by phosphoadenylyl-sulfate reductase (thioredoxin)"/>
    <property type="evidence" value="ECO:0007669"/>
    <property type="project" value="TreeGrafter"/>
</dbReference>
<dbReference type="InterPro" id="IPR015947">
    <property type="entry name" value="PUA-like_sf"/>
</dbReference>
<feature type="binding site" evidence="9">
    <location>
        <position position="523"/>
    </location>
    <ligand>
        <name>3'-phosphoadenylyl sulfate</name>
        <dbReference type="ChEBI" id="CHEBI:58339"/>
        <note>allosteric inhibitor</note>
    </ligand>
</feature>
<feature type="domain" description="Sulphate adenylyltransferase catalytic" evidence="11">
    <location>
        <begin position="180"/>
        <end position="394"/>
    </location>
</feature>
<evidence type="ECO:0000256" key="8">
    <source>
        <dbReference type="ARBA" id="ARBA00062002"/>
    </source>
</evidence>
<dbReference type="NCBIfam" id="NF004040">
    <property type="entry name" value="PRK05537.1"/>
    <property type="match status" value="1"/>
</dbReference>
<feature type="site" description="Transition state stabilizer" evidence="9">
    <location>
        <position position="213"/>
    </location>
</feature>
<feature type="domain" description="APS kinase" evidence="10">
    <location>
        <begin position="402"/>
        <end position="555"/>
    </location>
</feature>
<dbReference type="PANTHER" id="PTHR42700">
    <property type="entry name" value="SULFATE ADENYLYLTRANSFERASE"/>
    <property type="match status" value="1"/>
</dbReference>
<comment type="catalytic activity">
    <reaction evidence="9">
        <text>sulfate + ATP + H(+) = adenosine 5'-phosphosulfate + diphosphate</text>
        <dbReference type="Rhea" id="RHEA:18133"/>
        <dbReference type="ChEBI" id="CHEBI:15378"/>
        <dbReference type="ChEBI" id="CHEBI:16189"/>
        <dbReference type="ChEBI" id="CHEBI:30616"/>
        <dbReference type="ChEBI" id="CHEBI:33019"/>
        <dbReference type="ChEBI" id="CHEBI:58243"/>
        <dbReference type="EC" id="2.7.7.4"/>
    </reaction>
</comment>
<comment type="function">
    <text evidence="9">Catalyzes the first intracellular reaction of sulfate assimilation, forming adenosine-5'-phosphosulfate (APS) from inorganic sulfate and ATP. Plays an important role in sulfate activation as a component of the biosynthesis pathway of sulfur-containing amino acids.</text>
</comment>
<dbReference type="Gene3D" id="3.40.50.300">
    <property type="entry name" value="P-loop containing nucleotide triphosphate hydrolases"/>
    <property type="match status" value="1"/>
</dbReference>
<comment type="pathway">
    <text evidence="9">Sulfur metabolism; hydrogen sulfide biosynthesis; sulfite from sulfate: step 1/3.</text>
</comment>
<evidence type="ECO:0000256" key="3">
    <source>
        <dbReference type="ARBA" id="ARBA00022533"/>
    </source>
</evidence>
<dbReference type="SUPFAM" id="SSF52374">
    <property type="entry name" value="Nucleotidylyl transferase"/>
    <property type="match status" value="1"/>
</dbReference>
<dbReference type="Gene3D" id="3.10.400.10">
    <property type="entry name" value="Sulfate adenylyltransferase"/>
    <property type="match status" value="1"/>
</dbReference>
<dbReference type="Pfam" id="PF01747">
    <property type="entry name" value="ATP-sulfurylase"/>
    <property type="match status" value="1"/>
</dbReference>
<dbReference type="Proteomes" id="UP001182556">
    <property type="component" value="Unassembled WGS sequence"/>
</dbReference>
<dbReference type="GO" id="GO:0005524">
    <property type="term" value="F:ATP binding"/>
    <property type="evidence" value="ECO:0007669"/>
    <property type="project" value="UniProtKB-KW"/>
</dbReference>
<evidence type="ECO:0000256" key="5">
    <source>
        <dbReference type="ARBA" id="ARBA00022695"/>
    </source>
</evidence>
<dbReference type="Pfam" id="PF14306">
    <property type="entry name" value="PUA_2"/>
    <property type="match status" value="1"/>
</dbReference>
<feature type="region of interest" description="N-terminal" evidence="9">
    <location>
        <begin position="1"/>
        <end position="176"/>
    </location>
</feature>
<keyword evidence="5 9" id="KW-0548">Nucleotidyltransferase</keyword>
<evidence type="ECO:0000256" key="1">
    <source>
        <dbReference type="ARBA" id="ARBA00001823"/>
    </source>
</evidence>
<keyword evidence="2 9" id="KW-0963">Cytoplasm</keyword>
<evidence type="ECO:0000256" key="9">
    <source>
        <dbReference type="HAMAP-Rule" id="MF_03106"/>
    </source>
</evidence>
<dbReference type="GO" id="GO:0004020">
    <property type="term" value="F:adenylylsulfate kinase activity"/>
    <property type="evidence" value="ECO:0007669"/>
    <property type="project" value="UniProtKB-EC"/>
</dbReference>
<gene>
    <name evidence="9" type="primary">MET3</name>
    <name evidence="13" type="ORF">DB88DRAFT_497348</name>
</gene>
<comment type="subcellular location">
    <subcellularLocation>
        <location evidence="9">Cytoplasm</location>
    </subcellularLocation>
</comment>
<evidence type="ECO:0000313" key="13">
    <source>
        <dbReference type="EMBL" id="KAK1922150.1"/>
    </source>
</evidence>
<dbReference type="PANTHER" id="PTHR42700:SF1">
    <property type="entry name" value="SULFATE ADENYLYLTRANSFERASE"/>
    <property type="match status" value="1"/>
</dbReference>
<dbReference type="FunFam" id="3.40.50.620:FF:000052">
    <property type="entry name" value="Sulfate adenylyltransferase"/>
    <property type="match status" value="1"/>
</dbReference>
<dbReference type="HAMAP" id="MF_03106">
    <property type="entry name" value="Sulf_adenylyltr_euk"/>
    <property type="match status" value="1"/>
</dbReference>
<dbReference type="NCBIfam" id="TIGR00455">
    <property type="entry name" value="apsK"/>
    <property type="match status" value="1"/>
</dbReference>
<dbReference type="NCBIfam" id="TIGR00339">
    <property type="entry name" value="sopT"/>
    <property type="match status" value="1"/>
</dbReference>
<keyword evidence="9" id="KW-0486">Methionine biosynthesis</keyword>
<dbReference type="GO" id="GO:0004781">
    <property type="term" value="F:sulfate adenylyltransferase (ATP) activity"/>
    <property type="evidence" value="ECO:0007669"/>
    <property type="project" value="UniProtKB-UniRule"/>
</dbReference>
<keyword evidence="7 9" id="KW-0067">ATP-binding</keyword>
<feature type="domain" description="ATP-sulfurylase PUA-like" evidence="12">
    <location>
        <begin position="4"/>
        <end position="171"/>
    </location>
</feature>
<comment type="activity regulation">
    <text evidence="9">Allosterically inhibited by 3'-phosphoadenosine 5'-phosphosulfate (PAPS).</text>
</comment>
<dbReference type="InterPro" id="IPR050512">
    <property type="entry name" value="Sulf_AdTrans/APS_kinase"/>
</dbReference>
<feature type="site" description="Induces change in substrate recognition on ATP binding" evidence="9">
    <location>
        <position position="337"/>
    </location>
</feature>
<comment type="subunit">
    <text evidence="8 9">Homohexamer. Dimer of trimers.</text>
</comment>
<dbReference type="InterPro" id="IPR024951">
    <property type="entry name" value="Sulfurylase_cat_dom"/>
</dbReference>
<dbReference type="SUPFAM" id="SSF52540">
    <property type="entry name" value="P-loop containing nucleoside triphosphate hydrolases"/>
    <property type="match status" value="1"/>
</dbReference>
<dbReference type="GO" id="GO:0019344">
    <property type="term" value="P:cysteine biosynthetic process"/>
    <property type="evidence" value="ECO:0007669"/>
    <property type="project" value="UniProtKB-KW"/>
</dbReference>
<dbReference type="AlphaFoldDB" id="A0AAD9FK19"/>
<dbReference type="Gene3D" id="3.40.50.620">
    <property type="entry name" value="HUPs"/>
    <property type="match status" value="1"/>
</dbReference>
<name>A0AAD9FK19_PAPLA</name>
<dbReference type="GO" id="GO:0009086">
    <property type="term" value="P:methionine biosynthetic process"/>
    <property type="evidence" value="ECO:0007669"/>
    <property type="project" value="UniProtKB-KW"/>
</dbReference>
<dbReference type="InterPro" id="IPR059117">
    <property type="entry name" value="APS_kinase_dom"/>
</dbReference>
<feature type="binding site" evidence="9">
    <location>
        <position position="340"/>
    </location>
    <ligand>
        <name>ATP</name>
        <dbReference type="ChEBI" id="CHEBI:30616"/>
    </ligand>
</feature>
<evidence type="ECO:0000256" key="2">
    <source>
        <dbReference type="ARBA" id="ARBA00022490"/>
    </source>
</evidence>
<evidence type="ECO:0000256" key="4">
    <source>
        <dbReference type="ARBA" id="ARBA00022679"/>
    </source>
</evidence>
<dbReference type="GO" id="GO:0070814">
    <property type="term" value="P:hydrogen sulfide biosynthetic process"/>
    <property type="evidence" value="ECO:0007669"/>
    <property type="project" value="UniProtKB-UniRule"/>
</dbReference>
<dbReference type="InterPro" id="IPR014729">
    <property type="entry name" value="Rossmann-like_a/b/a_fold"/>
</dbReference>
<comment type="catalytic activity">
    <reaction evidence="1">
        <text>adenosine 5'-phosphosulfate + ATP = 3'-phosphoadenylyl sulfate + ADP + H(+)</text>
        <dbReference type="Rhea" id="RHEA:24152"/>
        <dbReference type="ChEBI" id="CHEBI:15378"/>
        <dbReference type="ChEBI" id="CHEBI:30616"/>
        <dbReference type="ChEBI" id="CHEBI:58243"/>
        <dbReference type="ChEBI" id="CHEBI:58339"/>
        <dbReference type="ChEBI" id="CHEBI:456216"/>
        <dbReference type="EC" id="2.7.1.25"/>
    </reaction>
</comment>
<accession>A0AAD9FK19</accession>
<evidence type="ECO:0000256" key="7">
    <source>
        <dbReference type="ARBA" id="ARBA00022840"/>
    </source>
</evidence>
<evidence type="ECO:0000259" key="12">
    <source>
        <dbReference type="Pfam" id="PF14306"/>
    </source>
</evidence>
<dbReference type="CDD" id="cd02027">
    <property type="entry name" value="APSK"/>
    <property type="match status" value="1"/>
</dbReference>
<sequence length="578" mass="64321">MANAPHGGELKDLLVRDAHLHDSLVEEARALNDIFLTERQLCDLELIMNGGFSPLEGFMNEQDYTSVRDTLRLAKVNGQRQGTLFSMPITLDVSQQDIDTLGLAPGVKVALRDPRDEAALAIITISDIYKPNKSLEAEQVLGADDIAHPAAAYLHNKVKEFYVGGNVQAIQAPKHYDYVSLRYTPSELRAHFHKVAWRKVVAFQTRNPMHRAHRELTVRAARQRRANVLIHPVVGLTKPGDVDHYTRVRAYQALMPSYPEGMAHLALLPLAMRMAGPREAVWHAIIRKNFGATHFIVGRDHAGPGKNSQGQDFYGPYDAQELVTQFKDELQIEMVPFQAMTYLPGSDEYQPVDEVPKGTPTADISGTELRKRLRTGASIPDWFSYTGVVKVLRESYPPRPQQGFTVLLTGLHNSGKDTIARALQVTLQQHGTRSVSLFLGEDIRHQLSPDLSASKEDKHQNLLRIGFVAAELTKAGAAVIAAPTAPYEASRKAIKEQIAGQGGNYFLVHVATPLEWCEKVDRRGLYKRARNGEIKGFTGIDDVYEEPTDADLTVDLRTDTVPEIVHSIIMTLETENLL</sequence>
<feature type="binding site" evidence="9">
    <location>
        <position position="206"/>
    </location>
    <ligand>
        <name>sulfate</name>
        <dbReference type="ChEBI" id="CHEBI:16189"/>
    </ligand>
</feature>
<organism evidence="13 14">
    <name type="scientific">Papiliotrema laurentii</name>
    <name type="common">Cryptococcus laurentii</name>
    <dbReference type="NCBI Taxonomy" id="5418"/>
    <lineage>
        <taxon>Eukaryota</taxon>
        <taxon>Fungi</taxon>
        <taxon>Dikarya</taxon>
        <taxon>Basidiomycota</taxon>
        <taxon>Agaricomycotina</taxon>
        <taxon>Tremellomycetes</taxon>
        <taxon>Tremellales</taxon>
        <taxon>Rhynchogastremaceae</taxon>
        <taxon>Papiliotrema</taxon>
    </lineage>
</organism>
<feature type="binding site" evidence="9">
    <location>
        <begin position="204"/>
        <end position="207"/>
    </location>
    <ligand>
        <name>ATP</name>
        <dbReference type="ChEBI" id="CHEBI:30616"/>
    </ligand>
</feature>
<feature type="region of interest" description="Allosteric regulation domain; adenylyl-sulfate kinase-like" evidence="9">
    <location>
        <begin position="402"/>
        <end position="578"/>
    </location>
</feature>
<dbReference type="SUPFAM" id="SSF88697">
    <property type="entry name" value="PUA domain-like"/>
    <property type="match status" value="1"/>
</dbReference>
<feature type="binding site" evidence="9">
    <location>
        <position position="204"/>
    </location>
    <ligand>
        <name>sulfate</name>
        <dbReference type="ChEBI" id="CHEBI:16189"/>
    </ligand>
</feature>
<keyword evidence="6 9" id="KW-0547">Nucleotide-binding</keyword>
<comment type="caution">
    <text evidence="13">The sequence shown here is derived from an EMBL/GenBank/DDBJ whole genome shotgun (WGS) entry which is preliminary data.</text>
</comment>
<dbReference type="EMBL" id="JAODAN010000009">
    <property type="protein sequence ID" value="KAK1922150.1"/>
    <property type="molecule type" value="Genomic_DNA"/>
</dbReference>
<proteinExistence type="inferred from homology"/>
<reference evidence="13" key="1">
    <citation type="submission" date="2023-02" db="EMBL/GenBank/DDBJ databases">
        <title>Identification and recombinant expression of a fungal hydrolase from Papiliotrema laurentii that hydrolyzes apple cutin and clears colloidal polyester polyurethane.</title>
        <authorList>
            <consortium name="DOE Joint Genome Institute"/>
            <person name="Roman V.A."/>
            <person name="Bojanowski C."/>
            <person name="Crable B.R."/>
            <person name="Wagner D.N."/>
            <person name="Hung C.S."/>
            <person name="Nadeau L.J."/>
            <person name="Schratz L."/>
            <person name="Haridas S."/>
            <person name="Pangilinan J."/>
            <person name="Lipzen A."/>
            <person name="Na H."/>
            <person name="Yan M."/>
            <person name="Ng V."/>
            <person name="Grigoriev I.V."/>
            <person name="Spatafora J.W."/>
            <person name="Barlow D."/>
            <person name="Biffinger J."/>
            <person name="Kelley-Loughnane N."/>
            <person name="Varaljay V.A."/>
            <person name="Crookes-Goodson W.J."/>
        </authorList>
    </citation>
    <scope>NUCLEOTIDE SEQUENCE</scope>
    <source>
        <strain evidence="13">5307AH</strain>
    </source>
</reference>
<dbReference type="FunFam" id="3.10.400.10:FF:000003">
    <property type="entry name" value="Sulfate adenylyltransferase"/>
    <property type="match status" value="1"/>
</dbReference>
<dbReference type="InterPro" id="IPR027417">
    <property type="entry name" value="P-loop_NTPase"/>
</dbReference>
<comment type="domain">
    <text evidence="9">The adenylyl-sulfate kinase (APS kinase) is non-functional. It is involved in allosteric regulation by PAPS. PAPS binding induces a large rotational rearrangement of domains lowering the substrate affinity of the enzyme.</text>
</comment>
<dbReference type="InterPro" id="IPR002891">
    <property type="entry name" value="APS"/>
</dbReference>
<evidence type="ECO:0000256" key="6">
    <source>
        <dbReference type="ARBA" id="ARBA00022741"/>
    </source>
</evidence>
<feature type="binding site" evidence="9">
    <location>
        <begin position="298"/>
        <end position="301"/>
    </location>
    <ligand>
        <name>ATP</name>
        <dbReference type="ChEBI" id="CHEBI:30616"/>
    </ligand>
</feature>
<keyword evidence="3 9" id="KW-0021">Allosteric enzyme</keyword>
<evidence type="ECO:0000259" key="10">
    <source>
        <dbReference type="Pfam" id="PF01583"/>
    </source>
</evidence>
<dbReference type="GO" id="GO:0010134">
    <property type="term" value="P:sulfate assimilation via adenylyl sulfate reduction"/>
    <property type="evidence" value="ECO:0007669"/>
    <property type="project" value="TreeGrafter"/>
</dbReference>
<feature type="active site" evidence="9">
    <location>
        <position position="207"/>
    </location>
</feature>
<comment type="caution">
    <text evidence="9">Lacks conserved residue(s) required for the propagation of feature annotation.</text>
</comment>